<accession>F0ZW75</accession>
<dbReference type="EMBL" id="GL871229">
    <property type="protein sequence ID" value="EGC31800.1"/>
    <property type="molecule type" value="Genomic_DNA"/>
</dbReference>
<dbReference type="GeneID" id="10507853"/>
<dbReference type="KEGG" id="dpp:DICPUDRAFT_156290"/>
<dbReference type="VEuPathDB" id="AmoebaDB:DICPUDRAFT_156290"/>
<feature type="chain" id="PRO_5003262855" description="Transmembrane protein" evidence="1">
    <location>
        <begin position="22"/>
        <end position="249"/>
    </location>
</feature>
<feature type="signal peptide" evidence="1">
    <location>
        <begin position="1"/>
        <end position="21"/>
    </location>
</feature>
<gene>
    <name evidence="2" type="ORF">DICPUDRAFT_156290</name>
</gene>
<dbReference type="OMA" id="NIYANFI"/>
<evidence type="ECO:0008006" key="4">
    <source>
        <dbReference type="Google" id="ProtNLM"/>
    </source>
</evidence>
<dbReference type="eggNOG" id="ENOG502RICE">
    <property type="taxonomic scope" value="Eukaryota"/>
</dbReference>
<evidence type="ECO:0000256" key="1">
    <source>
        <dbReference type="SAM" id="SignalP"/>
    </source>
</evidence>
<sequence length="249" mass="27731">MKLLLLLVCILILNFDAFINCQNLYANFIPYQSNGCTNEIEGIGFSFVATTDECYSKVGRSLNDVFNSNSEDDFSSTESSSSDSIESSWFIVIDALRVGVAEYDNDNSTCTGNFVNATSIKNGTCLSTPNFIPFIGLINNQNTLTQQFSLVTISKEPYYPDNVQVYSIFDNQSSDCDLQNLSYSVYFSTNLNISLKNNNNNQFFQTQCKNGIATNNLCNSSSNCNQIVIPDACDFNNDYGFDQIYCTSQ</sequence>
<dbReference type="AlphaFoldDB" id="F0ZW75"/>
<keyword evidence="3" id="KW-1185">Reference proteome</keyword>
<evidence type="ECO:0000313" key="2">
    <source>
        <dbReference type="EMBL" id="EGC31800.1"/>
    </source>
</evidence>
<dbReference type="FunCoup" id="F0ZW75">
    <property type="interactions" value="937"/>
</dbReference>
<organism evidence="2 3">
    <name type="scientific">Dictyostelium purpureum</name>
    <name type="common">Slime mold</name>
    <dbReference type="NCBI Taxonomy" id="5786"/>
    <lineage>
        <taxon>Eukaryota</taxon>
        <taxon>Amoebozoa</taxon>
        <taxon>Evosea</taxon>
        <taxon>Eumycetozoa</taxon>
        <taxon>Dictyostelia</taxon>
        <taxon>Dictyosteliales</taxon>
        <taxon>Dictyosteliaceae</taxon>
        <taxon>Dictyostelium</taxon>
    </lineage>
</organism>
<protein>
    <recommendedName>
        <fullName evidence="4">Transmembrane protein</fullName>
    </recommendedName>
</protein>
<dbReference type="RefSeq" id="XP_003291667.1">
    <property type="nucleotide sequence ID" value="XM_003291619.1"/>
</dbReference>
<keyword evidence="1" id="KW-0732">Signal</keyword>
<evidence type="ECO:0000313" key="3">
    <source>
        <dbReference type="Proteomes" id="UP000001064"/>
    </source>
</evidence>
<proteinExistence type="predicted"/>
<dbReference type="InParanoid" id="F0ZW75"/>
<dbReference type="OrthoDB" id="10587545at2759"/>
<dbReference type="PANTHER" id="PTHR33576:SF3">
    <property type="entry name" value="TRANSMEMBRANE PROTEIN"/>
    <property type="match status" value="1"/>
</dbReference>
<reference evidence="3" key="1">
    <citation type="journal article" date="2011" name="Genome Biol.">
        <title>Comparative genomics of the social amoebae Dictyostelium discoideum and Dictyostelium purpureum.</title>
        <authorList>
            <consortium name="US DOE Joint Genome Institute (JGI-PGF)"/>
            <person name="Sucgang R."/>
            <person name="Kuo A."/>
            <person name="Tian X."/>
            <person name="Salerno W."/>
            <person name="Parikh A."/>
            <person name="Feasley C.L."/>
            <person name="Dalin E."/>
            <person name="Tu H."/>
            <person name="Huang E."/>
            <person name="Barry K."/>
            <person name="Lindquist E."/>
            <person name="Shapiro H."/>
            <person name="Bruce D."/>
            <person name="Schmutz J."/>
            <person name="Salamov A."/>
            <person name="Fey P."/>
            <person name="Gaudet P."/>
            <person name="Anjard C."/>
            <person name="Babu M.M."/>
            <person name="Basu S."/>
            <person name="Bushmanova Y."/>
            <person name="van der Wel H."/>
            <person name="Katoh-Kurasawa M."/>
            <person name="Dinh C."/>
            <person name="Coutinho P.M."/>
            <person name="Saito T."/>
            <person name="Elias M."/>
            <person name="Schaap P."/>
            <person name="Kay R.R."/>
            <person name="Henrissat B."/>
            <person name="Eichinger L."/>
            <person name="Rivero F."/>
            <person name="Putnam N.H."/>
            <person name="West C.M."/>
            <person name="Loomis W.F."/>
            <person name="Chisholm R.L."/>
            <person name="Shaulsky G."/>
            <person name="Strassmann J.E."/>
            <person name="Queller D.C."/>
            <person name="Kuspa A."/>
            <person name="Grigoriev I.V."/>
        </authorList>
    </citation>
    <scope>NUCLEOTIDE SEQUENCE [LARGE SCALE GENOMIC DNA]</scope>
    <source>
        <strain evidence="3">QSDP1</strain>
    </source>
</reference>
<dbReference type="PANTHER" id="PTHR33576">
    <property type="entry name" value="CARBOHYDRATE BINDING DOMAIN-CONTAINING PROTEIN-RELATED"/>
    <property type="match status" value="1"/>
</dbReference>
<name>F0ZW75_DICPU</name>
<dbReference type="Pfam" id="PF11912">
    <property type="entry name" value="CfaA_B_C"/>
    <property type="match status" value="1"/>
</dbReference>
<dbReference type="InterPro" id="IPR021837">
    <property type="entry name" value="CfaA/B/C"/>
</dbReference>
<dbReference type="Proteomes" id="UP000001064">
    <property type="component" value="Unassembled WGS sequence"/>
</dbReference>